<dbReference type="EMBL" id="KP205430">
    <property type="protein sequence ID" value="AJK90922.1"/>
    <property type="molecule type" value="Genomic_DNA"/>
</dbReference>
<evidence type="ECO:0000256" key="19">
    <source>
        <dbReference type="SAM" id="SignalP"/>
    </source>
</evidence>
<evidence type="ECO:0000256" key="8">
    <source>
        <dbReference type="ARBA" id="ARBA00022692"/>
    </source>
</evidence>
<protein>
    <recommendedName>
        <fullName evidence="5 18">NADH-ubiquinone oxidoreductase chain 2</fullName>
        <ecNumber evidence="4 18">7.1.1.2</ecNumber>
    </recommendedName>
</protein>
<dbReference type="GO" id="GO:0005743">
    <property type="term" value="C:mitochondrial inner membrane"/>
    <property type="evidence" value="ECO:0007669"/>
    <property type="project" value="UniProtKB-SubCell"/>
</dbReference>
<evidence type="ECO:0000256" key="3">
    <source>
        <dbReference type="ARBA" id="ARBA00007012"/>
    </source>
</evidence>
<keyword evidence="10 18" id="KW-1278">Translocase</keyword>
<evidence type="ECO:0000256" key="11">
    <source>
        <dbReference type="ARBA" id="ARBA00022982"/>
    </source>
</evidence>
<evidence type="ECO:0000256" key="18">
    <source>
        <dbReference type="RuleBase" id="RU003403"/>
    </source>
</evidence>
<evidence type="ECO:0000313" key="21">
    <source>
        <dbReference type="EMBL" id="AJK90922.1"/>
    </source>
</evidence>
<evidence type="ECO:0000256" key="10">
    <source>
        <dbReference type="ARBA" id="ARBA00022967"/>
    </source>
</evidence>
<dbReference type="Pfam" id="PF00361">
    <property type="entry name" value="Proton_antipo_M"/>
    <property type="match status" value="1"/>
</dbReference>
<dbReference type="EC" id="7.1.1.2" evidence="4 18"/>
<comment type="subcellular location">
    <subcellularLocation>
        <location evidence="2 18">Mitochondrion inner membrane</location>
        <topology evidence="2 18">Multi-pass membrane protein</topology>
    </subcellularLocation>
</comment>
<comment type="function">
    <text evidence="1">Core subunit of the mitochondrial membrane respiratory chain NADH dehydrogenase (Complex I) that is believed to belong to the minimal assembly required for catalysis. Complex I functions in the transfer of electrons from NADH to the respiratory chain. The immediate electron acceptor for the enzyme is believed to be ubiquinone.</text>
</comment>
<evidence type="ECO:0000256" key="5">
    <source>
        <dbReference type="ARBA" id="ARBA00021008"/>
    </source>
</evidence>
<dbReference type="InterPro" id="IPR003917">
    <property type="entry name" value="NADH_UbQ_OxRdtase_chain2"/>
</dbReference>
<feature type="transmembrane region" description="Helical" evidence="18">
    <location>
        <begin position="181"/>
        <end position="211"/>
    </location>
</feature>
<keyword evidence="15 18" id="KW-0496">Mitochondrion</keyword>
<evidence type="ECO:0000256" key="9">
    <source>
        <dbReference type="ARBA" id="ARBA00022792"/>
    </source>
</evidence>
<feature type="transmembrane region" description="Helical" evidence="18">
    <location>
        <begin position="85"/>
        <end position="104"/>
    </location>
</feature>
<sequence length="330" mass="37337">MVSPFSVLFFFTLGLGLVLSISSNSWFGAWAGLELNLMSFIPLISSGENKYSSESALKYFLVQALASIVIIFSASFTLLTYNFVMLFSLSLLLKLGAAPFYFWLPQVMEGLNWPQVVVLMTLQKIGPMILLSYLMHDKYSFALIFSSALLSALIGAVGGMNQTFLRKVMAFSSINHMSWMFFAMIMSEMCWLIYFLIYCLLSAVVVSVFYFQQVYHFSHLINSSVPFTPKMISMMSLFSLGGLPPFLGFIPKWIVIQEMIMGQLFYSLLIILLSSLFTLYFYIRISVSFLTLMFPFSSWVVKNPMSSVSGSFVLVTNFFGLLLPSLYLIM</sequence>
<feature type="transmembrane region" description="Helical" evidence="18">
    <location>
        <begin position="231"/>
        <end position="251"/>
    </location>
</feature>
<feature type="chain" id="PRO_5002186562" description="NADH-ubiquinone oxidoreductase chain 2" evidence="19">
    <location>
        <begin position="21"/>
        <end position="330"/>
    </location>
</feature>
<keyword evidence="13 18" id="KW-0520">NAD</keyword>
<dbReference type="GO" id="GO:0008137">
    <property type="term" value="F:NADH dehydrogenase (ubiquinone) activity"/>
    <property type="evidence" value="ECO:0007669"/>
    <property type="project" value="UniProtKB-EC"/>
</dbReference>
<evidence type="ECO:0000256" key="14">
    <source>
        <dbReference type="ARBA" id="ARBA00023075"/>
    </source>
</evidence>
<keyword evidence="6" id="KW-0813">Transport</keyword>
<gene>
    <name evidence="21" type="primary">nad2</name>
</gene>
<evidence type="ECO:0000256" key="7">
    <source>
        <dbReference type="ARBA" id="ARBA00022660"/>
    </source>
</evidence>
<accession>A0A0C5APP2</accession>
<dbReference type="PRINTS" id="PR01436">
    <property type="entry name" value="NADHDHGNASE2"/>
</dbReference>
<keyword evidence="9 18" id="KW-0999">Mitochondrion inner membrane</keyword>
<feature type="transmembrane region" description="Helical" evidence="18">
    <location>
        <begin position="141"/>
        <end position="160"/>
    </location>
</feature>
<comment type="similarity">
    <text evidence="3 18">Belongs to the complex I subunit 2 family.</text>
</comment>
<organism evidence="21">
    <name type="scientific">Austropotamobius pallipes</name>
    <name type="common">White-clawed crayfish</name>
    <name type="synonym">Astacus pallipes</name>
    <dbReference type="NCBI Taxonomy" id="94943"/>
    <lineage>
        <taxon>Eukaryota</taxon>
        <taxon>Metazoa</taxon>
        <taxon>Ecdysozoa</taxon>
        <taxon>Arthropoda</taxon>
        <taxon>Crustacea</taxon>
        <taxon>Multicrustacea</taxon>
        <taxon>Malacostraca</taxon>
        <taxon>Eumalacostraca</taxon>
        <taxon>Eucarida</taxon>
        <taxon>Decapoda</taxon>
        <taxon>Pleocyemata</taxon>
        <taxon>Astacidea</taxon>
        <taxon>Astacoidea</taxon>
        <taxon>Astacidae</taxon>
        <taxon>Austropotamobius</taxon>
    </lineage>
</organism>
<evidence type="ECO:0000256" key="15">
    <source>
        <dbReference type="ARBA" id="ARBA00023128"/>
    </source>
</evidence>
<dbReference type="InterPro" id="IPR050175">
    <property type="entry name" value="Complex_I_Subunit_2"/>
</dbReference>
<dbReference type="GO" id="GO:0006120">
    <property type="term" value="P:mitochondrial electron transport, NADH to ubiquinone"/>
    <property type="evidence" value="ECO:0007669"/>
    <property type="project" value="InterPro"/>
</dbReference>
<evidence type="ECO:0000256" key="16">
    <source>
        <dbReference type="ARBA" id="ARBA00023136"/>
    </source>
</evidence>
<keyword evidence="16 18" id="KW-0472">Membrane</keyword>
<proteinExistence type="inferred from homology"/>
<dbReference type="PANTHER" id="PTHR46552">
    <property type="entry name" value="NADH-UBIQUINONE OXIDOREDUCTASE CHAIN 2"/>
    <property type="match status" value="1"/>
</dbReference>
<evidence type="ECO:0000256" key="13">
    <source>
        <dbReference type="ARBA" id="ARBA00023027"/>
    </source>
</evidence>
<evidence type="ECO:0000256" key="4">
    <source>
        <dbReference type="ARBA" id="ARBA00012944"/>
    </source>
</evidence>
<evidence type="ECO:0000256" key="2">
    <source>
        <dbReference type="ARBA" id="ARBA00004448"/>
    </source>
</evidence>
<feature type="transmembrane region" description="Helical" evidence="18">
    <location>
        <begin position="59"/>
        <end position="79"/>
    </location>
</feature>
<geneLocation type="mitochondrion" evidence="21"/>
<keyword evidence="7 18" id="KW-0679">Respiratory chain</keyword>
<evidence type="ECO:0000256" key="1">
    <source>
        <dbReference type="ARBA" id="ARBA00003257"/>
    </source>
</evidence>
<evidence type="ECO:0000256" key="12">
    <source>
        <dbReference type="ARBA" id="ARBA00022989"/>
    </source>
</evidence>
<dbReference type="PANTHER" id="PTHR46552:SF1">
    <property type="entry name" value="NADH-UBIQUINONE OXIDOREDUCTASE CHAIN 2"/>
    <property type="match status" value="1"/>
</dbReference>
<name>A0A0C5APP2_AUSPA</name>
<evidence type="ECO:0000256" key="6">
    <source>
        <dbReference type="ARBA" id="ARBA00022448"/>
    </source>
</evidence>
<reference evidence="21" key="1">
    <citation type="submission" date="2014-11" db="EMBL/GenBank/DDBJ databases">
        <title>The complete mitogenome of the endangered European freshwater crayfish, Austropotamobius pallipes.</title>
        <authorList>
            <person name="Gan H.M."/>
            <person name="Lee Y.P."/>
            <person name="Grandjean F."/>
            <person name="Austin C.M."/>
        </authorList>
    </citation>
    <scope>NUCLEOTIDE SEQUENCE</scope>
</reference>
<feature type="transmembrane region" description="Helical" evidence="18">
    <location>
        <begin position="263"/>
        <end position="285"/>
    </location>
</feature>
<dbReference type="InterPro" id="IPR001750">
    <property type="entry name" value="ND/Mrp_TM"/>
</dbReference>
<keyword evidence="8 18" id="KW-0812">Transmembrane</keyword>
<keyword evidence="11 18" id="KW-0249">Electron transport</keyword>
<feature type="domain" description="NADH:quinone oxidoreductase/Mrp antiporter transmembrane" evidence="20">
    <location>
        <begin position="23"/>
        <end position="278"/>
    </location>
</feature>
<feature type="signal peptide" evidence="19">
    <location>
        <begin position="1"/>
        <end position="20"/>
    </location>
</feature>
<evidence type="ECO:0000259" key="20">
    <source>
        <dbReference type="Pfam" id="PF00361"/>
    </source>
</evidence>
<feature type="transmembrane region" description="Helical" evidence="18">
    <location>
        <begin position="305"/>
        <end position="329"/>
    </location>
</feature>
<comment type="function">
    <text evidence="18">Core subunit of the mitochondrial membrane respiratory chain NADH dehydrogenase (Complex I) which catalyzes electron transfer from NADH through the respiratory chain, using ubiquinone as an electron acceptor. Essential for the catalytic activity and assembly of complex I.</text>
</comment>
<evidence type="ECO:0000256" key="17">
    <source>
        <dbReference type="ARBA" id="ARBA00049551"/>
    </source>
</evidence>
<keyword evidence="12 18" id="KW-1133">Transmembrane helix</keyword>
<keyword evidence="14 18" id="KW-0830">Ubiquinone</keyword>
<dbReference type="AlphaFoldDB" id="A0A0C5APP2"/>
<comment type="catalytic activity">
    <reaction evidence="17 18">
        <text>a ubiquinone + NADH + 5 H(+)(in) = a ubiquinol + NAD(+) + 4 H(+)(out)</text>
        <dbReference type="Rhea" id="RHEA:29091"/>
        <dbReference type="Rhea" id="RHEA-COMP:9565"/>
        <dbReference type="Rhea" id="RHEA-COMP:9566"/>
        <dbReference type="ChEBI" id="CHEBI:15378"/>
        <dbReference type="ChEBI" id="CHEBI:16389"/>
        <dbReference type="ChEBI" id="CHEBI:17976"/>
        <dbReference type="ChEBI" id="CHEBI:57540"/>
        <dbReference type="ChEBI" id="CHEBI:57945"/>
        <dbReference type="EC" id="7.1.1.2"/>
    </reaction>
</comment>
<keyword evidence="19" id="KW-0732">Signal</keyword>